<accession>A0A4R0MTX8</accession>
<sequence>MRFIRIIRESLIILLAIVVIVPLLLLFFPVFIFLSIKSYFDEKAYKKAYEQYVLKINNANFFCYNNKQSIQKLIEQEVLPLLNNSINVIYLDGRNPVSDFNKSYISTVLYGIKDKKGFPYILKIRDGVVVDKSINADLYYTINHNESMSSLVKKIDLFFKD</sequence>
<dbReference type="EMBL" id="SJSK01000003">
    <property type="protein sequence ID" value="TCC90253.1"/>
    <property type="molecule type" value="Genomic_DNA"/>
</dbReference>
<proteinExistence type="predicted"/>
<organism evidence="2 3">
    <name type="scientific">Pedobacter frigiditerrae</name>
    <dbReference type="NCBI Taxonomy" id="2530452"/>
    <lineage>
        <taxon>Bacteria</taxon>
        <taxon>Pseudomonadati</taxon>
        <taxon>Bacteroidota</taxon>
        <taxon>Sphingobacteriia</taxon>
        <taxon>Sphingobacteriales</taxon>
        <taxon>Sphingobacteriaceae</taxon>
        <taxon>Pedobacter</taxon>
    </lineage>
</organism>
<feature type="transmembrane region" description="Helical" evidence="1">
    <location>
        <begin position="12"/>
        <end position="36"/>
    </location>
</feature>
<dbReference type="OrthoDB" id="882541at2"/>
<name>A0A4R0MTX8_9SPHI</name>
<reference evidence="2 3" key="1">
    <citation type="submission" date="2019-02" db="EMBL/GenBank/DDBJ databases">
        <title>Pedobacter sp. RP-1-13 sp. nov., isolated from Arctic soil.</title>
        <authorList>
            <person name="Dahal R.H."/>
        </authorList>
    </citation>
    <scope>NUCLEOTIDE SEQUENCE [LARGE SCALE GENOMIC DNA]</scope>
    <source>
        <strain evidence="2 3">RP-1-13</strain>
    </source>
</reference>
<evidence type="ECO:0000313" key="3">
    <source>
        <dbReference type="Proteomes" id="UP000292884"/>
    </source>
</evidence>
<dbReference type="Proteomes" id="UP000292884">
    <property type="component" value="Unassembled WGS sequence"/>
</dbReference>
<keyword evidence="3" id="KW-1185">Reference proteome</keyword>
<keyword evidence="1" id="KW-0472">Membrane</keyword>
<evidence type="ECO:0000313" key="2">
    <source>
        <dbReference type="EMBL" id="TCC90253.1"/>
    </source>
</evidence>
<evidence type="ECO:0000256" key="1">
    <source>
        <dbReference type="SAM" id="Phobius"/>
    </source>
</evidence>
<keyword evidence="1" id="KW-0812">Transmembrane</keyword>
<keyword evidence="1" id="KW-1133">Transmembrane helix</keyword>
<protein>
    <submittedName>
        <fullName evidence="2">Uncharacterized protein</fullName>
    </submittedName>
</protein>
<gene>
    <name evidence="2" type="ORF">EZ428_13315</name>
</gene>
<dbReference type="AlphaFoldDB" id="A0A4R0MTX8"/>
<dbReference type="RefSeq" id="WP_131553655.1">
    <property type="nucleotide sequence ID" value="NZ_SJSK01000003.1"/>
</dbReference>
<comment type="caution">
    <text evidence="2">The sequence shown here is derived from an EMBL/GenBank/DDBJ whole genome shotgun (WGS) entry which is preliminary data.</text>
</comment>